<proteinExistence type="inferred from homology"/>
<accession>A0A560FBG1</accession>
<evidence type="ECO:0000256" key="1">
    <source>
        <dbReference type="ARBA" id="ARBA00009481"/>
    </source>
</evidence>
<name>A0A560FBG1_9PROT</name>
<keyword evidence="3 6" id="KW-0808">Transferase</keyword>
<dbReference type="EMBL" id="VITN01000008">
    <property type="protein sequence ID" value="TWB18956.1"/>
    <property type="molecule type" value="Genomic_DNA"/>
</dbReference>
<dbReference type="PANTHER" id="PTHR12526:SF640">
    <property type="entry name" value="COLANIC ACID BIOSYNTHESIS GLYCOSYLTRANSFERASE WCAL-RELATED"/>
    <property type="match status" value="1"/>
</dbReference>
<dbReference type="CDD" id="cd03811">
    <property type="entry name" value="GT4_GT28_WabH-like"/>
    <property type="match status" value="1"/>
</dbReference>
<keyword evidence="2" id="KW-0328">Glycosyltransferase</keyword>
<dbReference type="AlphaFoldDB" id="A0A560FBG1"/>
<dbReference type="SUPFAM" id="SSF53756">
    <property type="entry name" value="UDP-Glycosyltransferase/glycogen phosphorylase"/>
    <property type="match status" value="1"/>
</dbReference>
<dbReference type="InterPro" id="IPR001296">
    <property type="entry name" value="Glyco_trans_1"/>
</dbReference>
<evidence type="ECO:0000259" key="4">
    <source>
        <dbReference type="Pfam" id="PF00534"/>
    </source>
</evidence>
<dbReference type="PANTHER" id="PTHR12526">
    <property type="entry name" value="GLYCOSYLTRANSFERASE"/>
    <property type="match status" value="1"/>
</dbReference>
<evidence type="ECO:0000313" key="7">
    <source>
        <dbReference type="Proteomes" id="UP000319859"/>
    </source>
</evidence>
<evidence type="ECO:0000256" key="2">
    <source>
        <dbReference type="ARBA" id="ARBA00022676"/>
    </source>
</evidence>
<evidence type="ECO:0000256" key="3">
    <source>
        <dbReference type="ARBA" id="ARBA00022679"/>
    </source>
</evidence>
<dbReference type="RefSeq" id="WP_186457362.1">
    <property type="nucleotide sequence ID" value="NZ_VITN01000008.1"/>
</dbReference>
<sequence length="373" mass="40058">MSSIALSDNPAVRGAARRLIPSSTGAVTSIAHVIIPHGFGGAEKHVMELAEFQADDHQVMVILGPGEDGGAGARHLAESLDPRVSVVWLPARMRTAALFWKLLALCPDIVHAHLNTAARRVLRCRPGCPRVVTLHNGFRAGLHDRFDGIIRIADYQARMMPAAARDRSVTVHNWVLPQRGTLTRAEARLALGLPQDAPVIGGMGRLELGKGFDVLMDAYARLLAHRPDARLVLFGQGAEMAALREQAAQLALGDRVVFAGFRPDVRRYLSALDLGVVASRHEPFGLTLLEYADAGVTLVATRTGGPLEILGFDYPFLCPPEDATAMAETLLAALDGRTPARAVDLTRFRPEVQMAKVSALYAQLAGAHAPVAV</sequence>
<gene>
    <name evidence="6" type="ORF">FBZ89_10811</name>
</gene>
<dbReference type="Pfam" id="PF00534">
    <property type="entry name" value="Glycos_transf_1"/>
    <property type="match status" value="1"/>
</dbReference>
<dbReference type="Pfam" id="PF13439">
    <property type="entry name" value="Glyco_transf_4"/>
    <property type="match status" value="1"/>
</dbReference>
<dbReference type="Gene3D" id="3.40.50.2000">
    <property type="entry name" value="Glycogen Phosphorylase B"/>
    <property type="match status" value="2"/>
</dbReference>
<dbReference type="GO" id="GO:0016757">
    <property type="term" value="F:glycosyltransferase activity"/>
    <property type="evidence" value="ECO:0007669"/>
    <property type="project" value="UniProtKB-KW"/>
</dbReference>
<evidence type="ECO:0000313" key="6">
    <source>
        <dbReference type="EMBL" id="TWB18956.1"/>
    </source>
</evidence>
<feature type="domain" description="Glycosyltransferase subfamily 4-like N-terminal" evidence="5">
    <location>
        <begin position="39"/>
        <end position="150"/>
    </location>
</feature>
<organism evidence="6 7">
    <name type="scientific">Nitrospirillum amazonense</name>
    <dbReference type="NCBI Taxonomy" id="28077"/>
    <lineage>
        <taxon>Bacteria</taxon>
        <taxon>Pseudomonadati</taxon>
        <taxon>Pseudomonadota</taxon>
        <taxon>Alphaproteobacteria</taxon>
        <taxon>Rhodospirillales</taxon>
        <taxon>Azospirillaceae</taxon>
        <taxon>Nitrospirillum</taxon>
    </lineage>
</organism>
<evidence type="ECO:0000259" key="5">
    <source>
        <dbReference type="Pfam" id="PF13439"/>
    </source>
</evidence>
<reference evidence="6 7" key="1">
    <citation type="submission" date="2019-06" db="EMBL/GenBank/DDBJ databases">
        <title>Genomic Encyclopedia of Type Strains, Phase IV (KMG-V): Genome sequencing to study the core and pangenomes of soil and plant-associated prokaryotes.</title>
        <authorList>
            <person name="Whitman W."/>
        </authorList>
    </citation>
    <scope>NUCLEOTIDE SEQUENCE [LARGE SCALE GENOMIC DNA]</scope>
    <source>
        <strain evidence="6 7">BR 11880</strain>
    </source>
</reference>
<comment type="caution">
    <text evidence="6">The sequence shown here is derived from an EMBL/GenBank/DDBJ whole genome shotgun (WGS) entry which is preliminary data.</text>
</comment>
<feature type="domain" description="Glycosyl transferase family 1" evidence="4">
    <location>
        <begin position="186"/>
        <end position="337"/>
    </location>
</feature>
<protein>
    <submittedName>
        <fullName evidence="6">Glycosyltransferase involved in cell wall biosynthesis</fullName>
    </submittedName>
</protein>
<dbReference type="InterPro" id="IPR028098">
    <property type="entry name" value="Glyco_trans_4-like_N"/>
</dbReference>
<dbReference type="Proteomes" id="UP000319859">
    <property type="component" value="Unassembled WGS sequence"/>
</dbReference>
<comment type="similarity">
    <text evidence="1">Belongs to the glycosyltransferase group 1 family. Glycosyltransferase 4 subfamily.</text>
</comment>